<evidence type="ECO:0000313" key="3">
    <source>
        <dbReference type="Proteomes" id="UP000788426"/>
    </source>
</evidence>
<evidence type="ECO:0000256" key="1">
    <source>
        <dbReference type="SAM" id="SignalP"/>
    </source>
</evidence>
<name>A0ABS6YAP8_9BACT</name>
<dbReference type="EMBL" id="JAHXCT010000002">
    <property type="protein sequence ID" value="MBW4768639.1"/>
    <property type="molecule type" value="Genomic_DNA"/>
</dbReference>
<evidence type="ECO:0000313" key="2">
    <source>
        <dbReference type="EMBL" id="MBW4768639.1"/>
    </source>
</evidence>
<sequence length="173" mass="20416">MKKLQFWCVLASFLCALGLSSCSKDEDEPQVVPSIENIKGMWALNTYRIVFGPSENNRPDYIRTFTAEKENRQRWEFTEKGAYYHWYEDLEPYDIVKKNGIWAVPSNGNGYYRLNGDTIRVICKYYLSNGQPTSNNNKYKILKLTDTSMELFSLNKYKDSDRKFYYSLTRVKE</sequence>
<proteinExistence type="predicted"/>
<accession>A0ABS6YAP8</accession>
<feature type="signal peptide" evidence="1">
    <location>
        <begin position="1"/>
        <end position="23"/>
    </location>
</feature>
<dbReference type="Proteomes" id="UP000788426">
    <property type="component" value="Unassembled WGS sequence"/>
</dbReference>
<comment type="caution">
    <text evidence="2">The sequence shown here is derived from an EMBL/GenBank/DDBJ whole genome shotgun (WGS) entry which is preliminary data.</text>
</comment>
<organism evidence="2 3">
    <name type="scientific">Hoylesella nanceiensis</name>
    <dbReference type="NCBI Taxonomy" id="425941"/>
    <lineage>
        <taxon>Bacteria</taxon>
        <taxon>Pseudomonadati</taxon>
        <taxon>Bacteroidota</taxon>
        <taxon>Bacteroidia</taxon>
        <taxon>Bacteroidales</taxon>
        <taxon>Prevotellaceae</taxon>
        <taxon>Hoylesella</taxon>
    </lineage>
</organism>
<gene>
    <name evidence="2" type="ORF">KZO38_02545</name>
</gene>
<dbReference type="RefSeq" id="WP_219479583.1">
    <property type="nucleotide sequence ID" value="NZ_CAJZHJ010000068.1"/>
</dbReference>
<protein>
    <recommendedName>
        <fullName evidence="4">Lipocalin-like domain-containing protein</fullName>
    </recommendedName>
</protein>
<dbReference type="PROSITE" id="PS51257">
    <property type="entry name" value="PROKAR_LIPOPROTEIN"/>
    <property type="match status" value="1"/>
</dbReference>
<keyword evidence="1" id="KW-0732">Signal</keyword>
<reference evidence="2 3" key="1">
    <citation type="submission" date="2021-07" db="EMBL/GenBank/DDBJ databases">
        <title>Genomic diversity and antimicrobial resistance of Prevotella spp. isolated from chronic lung disease airways.</title>
        <authorList>
            <person name="Webb K.A."/>
            <person name="Olagoke O.S."/>
            <person name="Baird T."/>
            <person name="Neill J."/>
            <person name="Pham A."/>
            <person name="Wells T.J."/>
            <person name="Ramsay K.A."/>
            <person name="Bell S.C."/>
            <person name="Sarovich D.S."/>
            <person name="Price E.P."/>
        </authorList>
    </citation>
    <scope>NUCLEOTIDE SEQUENCE [LARGE SCALE GENOMIC DNA]</scope>
    <source>
        <strain evidence="2 3">SCHI0011.S.12</strain>
    </source>
</reference>
<feature type="chain" id="PRO_5046739765" description="Lipocalin-like domain-containing protein" evidence="1">
    <location>
        <begin position="24"/>
        <end position="173"/>
    </location>
</feature>
<evidence type="ECO:0008006" key="4">
    <source>
        <dbReference type="Google" id="ProtNLM"/>
    </source>
</evidence>
<keyword evidence="3" id="KW-1185">Reference proteome</keyword>